<dbReference type="HOGENOM" id="CLU_036577_3_1_0"/>
<dbReference type="GO" id="GO:0016020">
    <property type="term" value="C:membrane"/>
    <property type="evidence" value="ECO:0007669"/>
    <property type="project" value="GOC"/>
</dbReference>
<reference evidence="11 12" key="1">
    <citation type="journal article" date="2012" name="Stand. Genomic Sci.">
        <title>Complete genome sequence of Terriglobus saanensis type strain SP1PR4(T), an Acidobacteria from tundra soil.</title>
        <authorList>
            <person name="Rawat S.R."/>
            <person name="Mannisto M.K."/>
            <person name="Starovoytov V."/>
            <person name="Goodwin L."/>
            <person name="Nolan M."/>
            <person name="Hauser L."/>
            <person name="Land M."/>
            <person name="Davenport K.W."/>
            <person name="Woyke T."/>
            <person name="Haggblom M.M."/>
        </authorList>
    </citation>
    <scope>NUCLEOTIDE SEQUENCE</scope>
    <source>
        <strain evidence="12">ATCC BAA-1853 / DSM 23119 / SP1PR4</strain>
    </source>
</reference>
<evidence type="ECO:0000256" key="9">
    <source>
        <dbReference type="ARBA" id="ARBA00048975"/>
    </source>
</evidence>
<dbReference type="Pfam" id="PF02684">
    <property type="entry name" value="LpxB"/>
    <property type="match status" value="1"/>
</dbReference>
<dbReference type="EMBL" id="CP002467">
    <property type="protein sequence ID" value="ADV83010.1"/>
    <property type="molecule type" value="Genomic_DNA"/>
</dbReference>
<keyword evidence="5" id="KW-0441">Lipid A biosynthesis</keyword>
<proteinExistence type="predicted"/>
<dbReference type="InterPro" id="IPR003835">
    <property type="entry name" value="Glyco_trans_19"/>
</dbReference>
<organism evidence="11 12">
    <name type="scientific">Terriglobus saanensis (strain ATCC BAA-1853 / DSM 23119 / SP1PR4)</name>
    <dbReference type="NCBI Taxonomy" id="401053"/>
    <lineage>
        <taxon>Bacteria</taxon>
        <taxon>Pseudomonadati</taxon>
        <taxon>Acidobacteriota</taxon>
        <taxon>Terriglobia</taxon>
        <taxon>Terriglobales</taxon>
        <taxon>Acidobacteriaceae</taxon>
        <taxon>Terriglobus</taxon>
    </lineage>
</organism>
<dbReference type="eggNOG" id="COG0763">
    <property type="taxonomic scope" value="Bacteria"/>
</dbReference>
<evidence type="ECO:0000256" key="6">
    <source>
        <dbReference type="ARBA" id="ARBA00022676"/>
    </source>
</evidence>
<dbReference type="KEGG" id="tsa:AciPR4_2208"/>
<sequence length="401" mass="44690">MATKPKPTIFLSAGEASGDHYGAQLITALKDALPEAGYTGLGGTEMEQTGQQRTIRAEDVAVMGITEILRHIPHIYRSYRRLVAEIKINKPDVAVLIDFPDVNFRLAKHLHRAGVPVLWFVSPQLWAWKRSRLRWVQQRVSKMFVIFPFEQEFYRNRGVDATFTGHPLADLPLPTVTREEYAERNSLDPAKQWVALLPGSRWKEVRANLPAMVEAAQQYPPNVEFILPIAATLQRSEFAAYLESLRTPQGKTSFTLVHDARAALHHARASVVASGTATVQAALIGNPFLVVYRVSDLTFRVAKRLIRYPAEIPAPKDQYGNLPIAMPNLIAGKRIVPELLQNHSDAIEIKKILNLLLEDSPERAAQIADLASLRKLMKPANNTTAIGQLKDAVLQALGIRS</sequence>
<keyword evidence="8" id="KW-0443">Lipid metabolism</keyword>
<evidence type="ECO:0000256" key="2">
    <source>
        <dbReference type="ARBA" id="ARBA00012687"/>
    </source>
</evidence>
<keyword evidence="7 11" id="KW-0808">Transferase</keyword>
<dbReference type="PANTHER" id="PTHR30372:SF4">
    <property type="entry name" value="LIPID-A-DISACCHARIDE SYNTHASE, MITOCHONDRIAL-RELATED"/>
    <property type="match status" value="1"/>
</dbReference>
<dbReference type="AlphaFoldDB" id="E8UX47"/>
<keyword evidence="12" id="KW-1185">Reference proteome</keyword>
<dbReference type="GO" id="GO:0009245">
    <property type="term" value="P:lipid A biosynthetic process"/>
    <property type="evidence" value="ECO:0007669"/>
    <property type="project" value="UniProtKB-UniRule"/>
</dbReference>
<dbReference type="EC" id="2.4.1.182" evidence="2 10"/>
<dbReference type="PANTHER" id="PTHR30372">
    <property type="entry name" value="LIPID-A-DISACCHARIDE SYNTHASE"/>
    <property type="match status" value="1"/>
</dbReference>
<gene>
    <name evidence="11" type="ordered locus">AciPR4_2208</name>
</gene>
<dbReference type="STRING" id="401053.AciPR4_2208"/>
<evidence type="ECO:0000256" key="7">
    <source>
        <dbReference type="ARBA" id="ARBA00022679"/>
    </source>
</evidence>
<evidence type="ECO:0000256" key="3">
    <source>
        <dbReference type="ARBA" id="ARBA00020902"/>
    </source>
</evidence>
<evidence type="ECO:0000313" key="11">
    <source>
        <dbReference type="EMBL" id="ADV83010.1"/>
    </source>
</evidence>
<dbReference type="GO" id="GO:0008915">
    <property type="term" value="F:lipid-A-disaccharide synthase activity"/>
    <property type="evidence" value="ECO:0007669"/>
    <property type="project" value="UniProtKB-UniRule"/>
</dbReference>
<dbReference type="OrthoDB" id="9801642at2"/>
<keyword evidence="6 11" id="KW-0328">Glycosyltransferase</keyword>
<evidence type="ECO:0000256" key="8">
    <source>
        <dbReference type="ARBA" id="ARBA00023098"/>
    </source>
</evidence>
<dbReference type="NCBIfam" id="TIGR00215">
    <property type="entry name" value="lpxB"/>
    <property type="match status" value="1"/>
</dbReference>
<evidence type="ECO:0000256" key="1">
    <source>
        <dbReference type="ARBA" id="ARBA00002056"/>
    </source>
</evidence>
<comment type="function">
    <text evidence="1">Condensation of UDP-2,3-diacylglucosamine and 2,3-diacylglucosamine-1-phosphate to form lipid A disaccharide, a precursor of lipid A, a phosphorylated glycolipid that anchors the lipopolysaccharide to the outer membrane of the cell.</text>
</comment>
<dbReference type="GO" id="GO:0005543">
    <property type="term" value="F:phospholipid binding"/>
    <property type="evidence" value="ECO:0007669"/>
    <property type="project" value="TreeGrafter"/>
</dbReference>
<dbReference type="SUPFAM" id="SSF53756">
    <property type="entry name" value="UDP-Glycosyltransferase/glycogen phosphorylase"/>
    <property type="match status" value="1"/>
</dbReference>
<dbReference type="Proteomes" id="UP000006844">
    <property type="component" value="Chromosome"/>
</dbReference>
<keyword evidence="4" id="KW-0444">Lipid biosynthesis</keyword>
<evidence type="ECO:0000256" key="5">
    <source>
        <dbReference type="ARBA" id="ARBA00022556"/>
    </source>
</evidence>
<protein>
    <recommendedName>
        <fullName evidence="3 10">Lipid-A-disaccharide synthase</fullName>
        <ecNumber evidence="2 10">2.4.1.182</ecNumber>
    </recommendedName>
</protein>
<comment type="catalytic activity">
    <reaction evidence="9">
        <text>a lipid X + a UDP-2-N,3-O-bis[(3R)-3-hydroxyacyl]-alpha-D-glucosamine = a lipid A disaccharide + UDP + H(+)</text>
        <dbReference type="Rhea" id="RHEA:67828"/>
        <dbReference type="ChEBI" id="CHEBI:15378"/>
        <dbReference type="ChEBI" id="CHEBI:58223"/>
        <dbReference type="ChEBI" id="CHEBI:137748"/>
        <dbReference type="ChEBI" id="CHEBI:176338"/>
        <dbReference type="ChEBI" id="CHEBI:176343"/>
        <dbReference type="EC" id="2.4.1.182"/>
    </reaction>
</comment>
<evidence type="ECO:0000313" key="12">
    <source>
        <dbReference type="Proteomes" id="UP000006844"/>
    </source>
</evidence>
<evidence type="ECO:0000256" key="4">
    <source>
        <dbReference type="ARBA" id="ARBA00022516"/>
    </source>
</evidence>
<evidence type="ECO:0000256" key="10">
    <source>
        <dbReference type="NCBIfam" id="TIGR00215"/>
    </source>
</evidence>
<name>E8UX47_TERSS</name>
<accession>E8UX47</accession>